<keyword evidence="3" id="KW-1185">Reference proteome</keyword>
<accession>A0ABP7HAW1</accession>
<keyword evidence="1" id="KW-0732">Signal</keyword>
<comment type="caution">
    <text evidence="2">The sequence shown here is derived from an EMBL/GenBank/DDBJ whole genome shotgun (WGS) entry which is preliminary data.</text>
</comment>
<sequence>MLSSTRRFRATRSLVIALLMAIAALLPLTPAHAAYGSPIPVSMAVYGGSTGTQLLARVDGTMQFDDANMKYQYNLELCRVSSFVAPHVKVSVNGVYKYSLFWNGGSSTALCPSFYTATALAAEVDNGSTVVNVTLTLVGSDFNNNVYRERTRTATYDNPFN</sequence>
<dbReference type="Proteomes" id="UP001500888">
    <property type="component" value="Unassembled WGS sequence"/>
</dbReference>
<reference evidence="3" key="1">
    <citation type="journal article" date="2019" name="Int. J. Syst. Evol. Microbiol.">
        <title>The Global Catalogue of Microorganisms (GCM) 10K type strain sequencing project: providing services to taxonomists for standard genome sequencing and annotation.</title>
        <authorList>
            <consortium name="The Broad Institute Genomics Platform"/>
            <consortium name="The Broad Institute Genome Sequencing Center for Infectious Disease"/>
            <person name="Wu L."/>
            <person name="Ma J."/>
        </authorList>
    </citation>
    <scope>NUCLEOTIDE SEQUENCE [LARGE SCALE GENOMIC DNA]</scope>
    <source>
        <strain evidence="3">JCM 16908</strain>
    </source>
</reference>
<organism evidence="2 3">
    <name type="scientific">Sphaerisporangium flaviroseum</name>
    <dbReference type="NCBI Taxonomy" id="509199"/>
    <lineage>
        <taxon>Bacteria</taxon>
        <taxon>Bacillati</taxon>
        <taxon>Actinomycetota</taxon>
        <taxon>Actinomycetes</taxon>
        <taxon>Streptosporangiales</taxon>
        <taxon>Streptosporangiaceae</taxon>
        <taxon>Sphaerisporangium</taxon>
    </lineage>
</organism>
<protein>
    <submittedName>
        <fullName evidence="2">Uncharacterized protein</fullName>
    </submittedName>
</protein>
<evidence type="ECO:0000313" key="3">
    <source>
        <dbReference type="Proteomes" id="UP001500888"/>
    </source>
</evidence>
<proteinExistence type="predicted"/>
<evidence type="ECO:0000256" key="1">
    <source>
        <dbReference type="SAM" id="SignalP"/>
    </source>
</evidence>
<gene>
    <name evidence="2" type="ORF">GCM10022226_02360</name>
</gene>
<dbReference type="EMBL" id="BAAAZR010000001">
    <property type="protein sequence ID" value="GAA3787564.1"/>
    <property type="molecule type" value="Genomic_DNA"/>
</dbReference>
<feature type="signal peptide" evidence="1">
    <location>
        <begin position="1"/>
        <end position="33"/>
    </location>
</feature>
<evidence type="ECO:0000313" key="2">
    <source>
        <dbReference type="EMBL" id="GAA3787564.1"/>
    </source>
</evidence>
<name>A0ABP7HAW1_9ACTN</name>
<feature type="chain" id="PRO_5046966385" evidence="1">
    <location>
        <begin position="34"/>
        <end position="161"/>
    </location>
</feature>